<comment type="caution">
    <text evidence="1">The sequence shown here is derived from an EMBL/GenBank/DDBJ whole genome shotgun (WGS) entry which is preliminary data.</text>
</comment>
<sequence>MSTESRLNEVLDSGQTVNVTFSNEKPYAEPDDLVQTQRGRLVSTNSPDVVQFQPEQGAPVPVPRSRILIIES</sequence>
<reference evidence="1 2" key="1">
    <citation type="submission" date="2022-11" db="EMBL/GenBank/DDBJ databases">
        <title>Study of microbial diversity in lake waters.</title>
        <authorList>
            <person name="Zhang J."/>
        </authorList>
    </citation>
    <scope>NUCLEOTIDE SEQUENCE [LARGE SCALE GENOMIC DNA]</scope>
    <source>
        <strain evidence="1 2">DT12</strain>
    </source>
</reference>
<dbReference type="EMBL" id="JAPMLT010000004">
    <property type="protein sequence ID" value="MCX7570293.1"/>
    <property type="molecule type" value="Genomic_DNA"/>
</dbReference>
<evidence type="ECO:0000313" key="1">
    <source>
        <dbReference type="EMBL" id="MCX7570293.1"/>
    </source>
</evidence>
<evidence type="ECO:0000313" key="2">
    <source>
        <dbReference type="Proteomes" id="UP001208017"/>
    </source>
</evidence>
<proteinExistence type="predicted"/>
<keyword evidence="2" id="KW-1185">Reference proteome</keyword>
<dbReference type="RefSeq" id="WP_267151541.1">
    <property type="nucleotide sequence ID" value="NZ_JAPMLT010000004.1"/>
</dbReference>
<name>A0ABT3X2V3_9BACL</name>
<accession>A0ABT3X2V3</accession>
<organism evidence="1 2">
    <name type="scientific">Tumebacillus lacus</name>
    <dbReference type="NCBI Taxonomy" id="2995335"/>
    <lineage>
        <taxon>Bacteria</taxon>
        <taxon>Bacillati</taxon>
        <taxon>Bacillota</taxon>
        <taxon>Bacilli</taxon>
        <taxon>Bacillales</taxon>
        <taxon>Alicyclobacillaceae</taxon>
        <taxon>Tumebacillus</taxon>
    </lineage>
</organism>
<protein>
    <submittedName>
        <fullName evidence="1">Uncharacterized protein</fullName>
    </submittedName>
</protein>
<dbReference type="Proteomes" id="UP001208017">
    <property type="component" value="Unassembled WGS sequence"/>
</dbReference>
<gene>
    <name evidence="1" type="ORF">OS242_09990</name>
</gene>